<sequence>MNNWKTVHTINSQKSILPVMSHPHSITHCTYFLPLYRTQSIWFRNSTLECFFLKYLINSSILYSKSFKTTEVNSPLKRMNCFQSNTKNNGAKILKRDYILESVFKLRILPYCSSFSNLFYKTNPLDARIFVLSAVNLKQR</sequence>
<organism evidence="1">
    <name type="scientific">Cacopsylla melanoneura</name>
    <dbReference type="NCBI Taxonomy" id="428564"/>
    <lineage>
        <taxon>Eukaryota</taxon>
        <taxon>Metazoa</taxon>
        <taxon>Ecdysozoa</taxon>
        <taxon>Arthropoda</taxon>
        <taxon>Hexapoda</taxon>
        <taxon>Insecta</taxon>
        <taxon>Pterygota</taxon>
        <taxon>Neoptera</taxon>
        <taxon>Paraneoptera</taxon>
        <taxon>Hemiptera</taxon>
        <taxon>Sternorrhyncha</taxon>
        <taxon>Psylloidea</taxon>
        <taxon>Psyllidae</taxon>
        <taxon>Psyllinae</taxon>
        <taxon>Cacopsylla</taxon>
    </lineage>
</organism>
<dbReference type="EMBL" id="HBUF01667021">
    <property type="protein sequence ID" value="CAG6789840.1"/>
    <property type="molecule type" value="Transcribed_RNA"/>
</dbReference>
<accession>A0A8D8TTE3</accession>
<dbReference type="EMBL" id="HBUF01313914">
    <property type="protein sequence ID" value="CAG6693639.1"/>
    <property type="molecule type" value="Transcribed_RNA"/>
</dbReference>
<reference evidence="1" key="1">
    <citation type="submission" date="2021-05" db="EMBL/GenBank/DDBJ databases">
        <authorList>
            <person name="Alioto T."/>
            <person name="Alioto T."/>
            <person name="Gomez Garrido J."/>
        </authorList>
    </citation>
    <scope>NUCLEOTIDE SEQUENCE</scope>
</reference>
<protein>
    <submittedName>
        <fullName evidence="1">Uncharacterized protein</fullName>
    </submittedName>
</protein>
<dbReference type="AlphaFoldDB" id="A0A8D8TTE3"/>
<proteinExistence type="predicted"/>
<name>A0A8D8TTE3_9HEMI</name>
<evidence type="ECO:0000313" key="1">
    <source>
        <dbReference type="EMBL" id="CAG6693639.1"/>
    </source>
</evidence>